<reference evidence="2 3" key="1">
    <citation type="journal article" date="2021" name="BMC Biol.">
        <title>Horizontally acquired antibacterial genes associated with adaptive radiation of ladybird beetles.</title>
        <authorList>
            <person name="Li H.S."/>
            <person name="Tang X.F."/>
            <person name="Huang Y.H."/>
            <person name="Xu Z.Y."/>
            <person name="Chen M.L."/>
            <person name="Du X.Y."/>
            <person name="Qiu B.Y."/>
            <person name="Chen P.T."/>
            <person name="Zhang W."/>
            <person name="Slipinski A."/>
            <person name="Escalona H.E."/>
            <person name="Waterhouse R.M."/>
            <person name="Zwick A."/>
            <person name="Pang H."/>
        </authorList>
    </citation>
    <scope>NUCLEOTIDE SEQUENCE [LARGE SCALE GENOMIC DNA]</scope>
    <source>
        <strain evidence="2">SYSU2018</strain>
    </source>
</reference>
<keyword evidence="3" id="KW-1185">Reference proteome</keyword>
<proteinExistence type="predicted"/>
<evidence type="ECO:0000313" key="2">
    <source>
        <dbReference type="EMBL" id="KAL3272881.1"/>
    </source>
</evidence>
<evidence type="ECO:0000256" key="1">
    <source>
        <dbReference type="SAM" id="MobiDB-lite"/>
    </source>
</evidence>
<accession>A0ABD2N2G8</accession>
<feature type="region of interest" description="Disordered" evidence="1">
    <location>
        <begin position="52"/>
        <end position="85"/>
    </location>
</feature>
<name>A0ABD2N2G8_9CUCU</name>
<evidence type="ECO:0000313" key="3">
    <source>
        <dbReference type="Proteomes" id="UP001516400"/>
    </source>
</evidence>
<dbReference type="AlphaFoldDB" id="A0ABD2N2G8"/>
<dbReference type="EMBL" id="JABFTP020000062">
    <property type="protein sequence ID" value="KAL3272881.1"/>
    <property type="molecule type" value="Genomic_DNA"/>
</dbReference>
<feature type="compositionally biased region" description="Basic residues" evidence="1">
    <location>
        <begin position="75"/>
        <end position="85"/>
    </location>
</feature>
<dbReference type="Proteomes" id="UP001516400">
    <property type="component" value="Unassembled WGS sequence"/>
</dbReference>
<sequence>MNSAEKNPADVAFFNAPTERLEGVLRNVTAALTARGSNITDILRTTNNASTSLNFRKKGDDKSSEEEDFKSPKNTVKRMRKSKKT</sequence>
<protein>
    <submittedName>
        <fullName evidence="2">Uncharacterized protein</fullName>
    </submittedName>
</protein>
<comment type="caution">
    <text evidence="2">The sequence shown here is derived from an EMBL/GenBank/DDBJ whole genome shotgun (WGS) entry which is preliminary data.</text>
</comment>
<gene>
    <name evidence="2" type="ORF">HHI36_014341</name>
</gene>
<organism evidence="2 3">
    <name type="scientific">Cryptolaemus montrouzieri</name>
    <dbReference type="NCBI Taxonomy" id="559131"/>
    <lineage>
        <taxon>Eukaryota</taxon>
        <taxon>Metazoa</taxon>
        <taxon>Ecdysozoa</taxon>
        <taxon>Arthropoda</taxon>
        <taxon>Hexapoda</taxon>
        <taxon>Insecta</taxon>
        <taxon>Pterygota</taxon>
        <taxon>Neoptera</taxon>
        <taxon>Endopterygota</taxon>
        <taxon>Coleoptera</taxon>
        <taxon>Polyphaga</taxon>
        <taxon>Cucujiformia</taxon>
        <taxon>Coccinelloidea</taxon>
        <taxon>Coccinellidae</taxon>
        <taxon>Scymninae</taxon>
        <taxon>Scymnini</taxon>
        <taxon>Cryptolaemus</taxon>
    </lineage>
</organism>